<dbReference type="InParanoid" id="A0A1X7UU83"/>
<protein>
    <submittedName>
        <fullName evidence="1">Uncharacterized protein</fullName>
    </submittedName>
</protein>
<organism evidence="1">
    <name type="scientific">Amphimedon queenslandica</name>
    <name type="common">Sponge</name>
    <dbReference type="NCBI Taxonomy" id="400682"/>
    <lineage>
        <taxon>Eukaryota</taxon>
        <taxon>Metazoa</taxon>
        <taxon>Porifera</taxon>
        <taxon>Demospongiae</taxon>
        <taxon>Heteroscleromorpha</taxon>
        <taxon>Haplosclerida</taxon>
        <taxon>Niphatidae</taxon>
        <taxon>Amphimedon</taxon>
    </lineage>
</organism>
<reference evidence="1" key="1">
    <citation type="submission" date="2017-05" db="UniProtKB">
        <authorList>
            <consortium name="EnsemblMetazoa"/>
        </authorList>
    </citation>
    <scope>IDENTIFICATION</scope>
</reference>
<dbReference type="AlphaFoldDB" id="A0A1X7UU83"/>
<dbReference type="OMA" id="GEYHHYY"/>
<name>A0A1X7UU83_AMPQE</name>
<accession>A0A1X7UU83</accession>
<dbReference type="EnsemblMetazoa" id="Aqu2.1.31540_001">
    <property type="protein sequence ID" value="Aqu2.1.31540_001"/>
    <property type="gene ID" value="Aqu2.1.31540"/>
</dbReference>
<proteinExistence type="predicted"/>
<sequence>MSANIRRWLVPATGSLSSINSLPFLPDTSDGDESTSSANSEVIRALAKSKRKKGEYHHYYGPTCLKIAKYASVNGNKAAVRKFFTHFGYEISEATVRNFKSKYLSHLRTTYTDAITSLPHGSSGRPLLIGKDLDDQVAVYIRKLREAGGIVNCKA</sequence>
<evidence type="ECO:0000313" key="1">
    <source>
        <dbReference type="EnsemblMetazoa" id="Aqu2.1.31540_001"/>
    </source>
</evidence>